<dbReference type="PANTHER" id="PTHR38115">
    <property type="entry name" value="LIPOCALIN-LIKE DOMAIN-CONTAINING PROTEIN"/>
    <property type="match status" value="1"/>
</dbReference>
<dbReference type="EMBL" id="MU251821">
    <property type="protein sequence ID" value="KAG9229043.1"/>
    <property type="molecule type" value="Genomic_DNA"/>
</dbReference>
<accession>A0A9P7Y7Z1</accession>
<dbReference type="Proteomes" id="UP000824998">
    <property type="component" value="Unassembled WGS sequence"/>
</dbReference>
<reference evidence="1" key="1">
    <citation type="journal article" date="2021" name="IMA Fungus">
        <title>Genomic characterization of three marine fungi, including Emericellopsis atlantica sp. nov. with signatures of a generalist lifestyle and marine biomass degradation.</title>
        <authorList>
            <person name="Hagestad O.C."/>
            <person name="Hou L."/>
            <person name="Andersen J.H."/>
            <person name="Hansen E.H."/>
            <person name="Altermark B."/>
            <person name="Li C."/>
            <person name="Kuhnert E."/>
            <person name="Cox R.J."/>
            <person name="Crous P.W."/>
            <person name="Spatafora J.W."/>
            <person name="Lail K."/>
            <person name="Amirebrahimi M."/>
            <person name="Lipzen A."/>
            <person name="Pangilinan J."/>
            <person name="Andreopoulos W."/>
            <person name="Hayes R.D."/>
            <person name="Ng V."/>
            <person name="Grigoriev I.V."/>
            <person name="Jackson S.A."/>
            <person name="Sutton T.D.S."/>
            <person name="Dobson A.D.W."/>
            <person name="Rama T."/>
        </authorList>
    </citation>
    <scope>NUCLEOTIDE SEQUENCE</scope>
    <source>
        <strain evidence="1">TRa018bII</strain>
    </source>
</reference>
<dbReference type="OrthoDB" id="425354at2759"/>
<proteinExistence type="predicted"/>
<keyword evidence="2" id="KW-1185">Reference proteome</keyword>
<dbReference type="PANTHER" id="PTHR38115:SF1">
    <property type="entry name" value="LIPOCALIN-LIKE DOMAIN-CONTAINING PROTEIN"/>
    <property type="match status" value="1"/>
</dbReference>
<dbReference type="AlphaFoldDB" id="A0A9P7Y7Z1"/>
<sequence>MAAPASVSLQDLTGNFTLNKKLSSSPEAMLVLQGIGWVARKALSMAPITLHVKQFSEEGEAHVHIAQTAPGGIQGALERRAFNGKEVEYELPTIGKIKGRSSMVALESIDDSFLKKNWVLEAEGTLMRSCIDSVDNGWSANQVWGFQEIGGKRHYCRNIVLLSGKGKKDRKELLFIYDYLGSYTEVQ</sequence>
<name>A0A9P7Y7Z1_9HELO</name>
<comment type="caution">
    <text evidence="1">The sequence shown here is derived from an EMBL/GenBank/DDBJ whole genome shotgun (WGS) entry which is preliminary data.</text>
</comment>
<dbReference type="InterPro" id="IPR053037">
    <property type="entry name" value="Pericyclase_pydY-like"/>
</dbReference>
<protein>
    <submittedName>
        <fullName evidence="1">Uncharacterized protein</fullName>
    </submittedName>
</protein>
<organism evidence="1 2">
    <name type="scientific">Amylocarpus encephaloides</name>
    <dbReference type="NCBI Taxonomy" id="45428"/>
    <lineage>
        <taxon>Eukaryota</taxon>
        <taxon>Fungi</taxon>
        <taxon>Dikarya</taxon>
        <taxon>Ascomycota</taxon>
        <taxon>Pezizomycotina</taxon>
        <taxon>Leotiomycetes</taxon>
        <taxon>Helotiales</taxon>
        <taxon>Helotiales incertae sedis</taxon>
        <taxon>Amylocarpus</taxon>
    </lineage>
</organism>
<evidence type="ECO:0000313" key="2">
    <source>
        <dbReference type="Proteomes" id="UP000824998"/>
    </source>
</evidence>
<gene>
    <name evidence="1" type="ORF">BJ875DRAFT_489273</name>
</gene>
<evidence type="ECO:0000313" key="1">
    <source>
        <dbReference type="EMBL" id="KAG9229043.1"/>
    </source>
</evidence>